<dbReference type="RefSeq" id="WP_182558600.1">
    <property type="nucleotide sequence ID" value="NZ_JACGWT010000001.1"/>
</dbReference>
<keyword evidence="6" id="KW-0808">Transferase</keyword>
<dbReference type="SMART" id="SM00065">
    <property type="entry name" value="GAF"/>
    <property type="match status" value="1"/>
</dbReference>
<dbReference type="Gene3D" id="6.10.340.10">
    <property type="match status" value="1"/>
</dbReference>
<dbReference type="GO" id="GO:0007234">
    <property type="term" value="P:osmosensory signaling via phosphorelay pathway"/>
    <property type="evidence" value="ECO:0007669"/>
    <property type="project" value="TreeGrafter"/>
</dbReference>
<evidence type="ECO:0000313" key="18">
    <source>
        <dbReference type="EMBL" id="MBA8793040.1"/>
    </source>
</evidence>
<dbReference type="SUPFAM" id="SSF55781">
    <property type="entry name" value="GAF domain-like"/>
    <property type="match status" value="1"/>
</dbReference>
<dbReference type="InterPro" id="IPR003661">
    <property type="entry name" value="HisK_dim/P_dom"/>
</dbReference>
<dbReference type="InterPro" id="IPR003660">
    <property type="entry name" value="HAMP_dom"/>
</dbReference>
<keyword evidence="19" id="KW-1185">Reference proteome</keyword>
<keyword evidence="11 15" id="KW-1133">Transmembrane helix</keyword>
<dbReference type="SMART" id="SM00388">
    <property type="entry name" value="HisKA"/>
    <property type="match status" value="1"/>
</dbReference>
<evidence type="ECO:0000256" key="5">
    <source>
        <dbReference type="ARBA" id="ARBA00022553"/>
    </source>
</evidence>
<comment type="subcellular location">
    <subcellularLocation>
        <location evidence="3">Cell membrane</location>
    </subcellularLocation>
</comment>
<keyword evidence="9 18" id="KW-0418">Kinase</keyword>
<dbReference type="EC" id="2.7.13.3" evidence="4"/>
<dbReference type="InterPro" id="IPR004358">
    <property type="entry name" value="Sig_transdc_His_kin-like_C"/>
</dbReference>
<dbReference type="GO" id="GO:0030295">
    <property type="term" value="F:protein kinase activator activity"/>
    <property type="evidence" value="ECO:0007669"/>
    <property type="project" value="TreeGrafter"/>
</dbReference>
<evidence type="ECO:0000256" key="10">
    <source>
        <dbReference type="ARBA" id="ARBA00022840"/>
    </source>
</evidence>
<dbReference type="SMART" id="SM00387">
    <property type="entry name" value="HATPase_c"/>
    <property type="match status" value="1"/>
</dbReference>
<evidence type="ECO:0000256" key="3">
    <source>
        <dbReference type="ARBA" id="ARBA00004236"/>
    </source>
</evidence>
<feature type="domain" description="HAMP" evidence="17">
    <location>
        <begin position="207"/>
        <end position="260"/>
    </location>
</feature>
<dbReference type="PANTHER" id="PTHR42878">
    <property type="entry name" value="TWO-COMPONENT HISTIDINE KINASE"/>
    <property type="match status" value="1"/>
</dbReference>
<gene>
    <name evidence="18" type="ORF">FHX74_000634</name>
</gene>
<dbReference type="AlphaFoldDB" id="A0A7W3IPZ6"/>
<keyword evidence="5" id="KW-0597">Phosphoprotein</keyword>
<dbReference type="PANTHER" id="PTHR42878:SF7">
    <property type="entry name" value="SENSOR HISTIDINE KINASE GLRK"/>
    <property type="match status" value="1"/>
</dbReference>
<dbReference type="PRINTS" id="PR00344">
    <property type="entry name" value="BCTRLSENSOR"/>
</dbReference>
<organism evidence="18 19">
    <name type="scientific">Microlunatus kandeliicorticis</name>
    <dbReference type="NCBI Taxonomy" id="1759536"/>
    <lineage>
        <taxon>Bacteria</taxon>
        <taxon>Bacillati</taxon>
        <taxon>Actinomycetota</taxon>
        <taxon>Actinomycetes</taxon>
        <taxon>Propionibacteriales</taxon>
        <taxon>Propionibacteriaceae</taxon>
        <taxon>Microlunatus</taxon>
    </lineage>
</organism>
<dbReference type="InterPro" id="IPR003594">
    <property type="entry name" value="HATPase_dom"/>
</dbReference>
<dbReference type="Pfam" id="PF02518">
    <property type="entry name" value="HATPase_c"/>
    <property type="match status" value="1"/>
</dbReference>
<evidence type="ECO:0000256" key="6">
    <source>
        <dbReference type="ARBA" id="ARBA00022679"/>
    </source>
</evidence>
<evidence type="ECO:0000256" key="8">
    <source>
        <dbReference type="ARBA" id="ARBA00022741"/>
    </source>
</evidence>
<evidence type="ECO:0000256" key="14">
    <source>
        <dbReference type="ARBA" id="ARBA00039401"/>
    </source>
</evidence>
<dbReference type="GO" id="GO:0000155">
    <property type="term" value="F:phosphorelay sensor kinase activity"/>
    <property type="evidence" value="ECO:0007669"/>
    <property type="project" value="InterPro"/>
</dbReference>
<evidence type="ECO:0000256" key="1">
    <source>
        <dbReference type="ARBA" id="ARBA00000085"/>
    </source>
</evidence>
<dbReference type="FunFam" id="3.30.565.10:FF:000006">
    <property type="entry name" value="Sensor histidine kinase WalK"/>
    <property type="match status" value="1"/>
</dbReference>
<dbReference type="InterPro" id="IPR029016">
    <property type="entry name" value="GAF-like_dom_sf"/>
</dbReference>
<evidence type="ECO:0000259" key="16">
    <source>
        <dbReference type="PROSITE" id="PS50109"/>
    </source>
</evidence>
<sequence>MATRAGSTGSSATRRIVRLVVCALVAIVLLVVVGASAMALLRHQLVTLADRIEPQTHLNRELEQSLTVARDQARDYQLTGVAGFADAYRTARPELGRRLDAFVPAFAGDPELAEVAAAEHRAAVAWLTRFGDPAVAGPGSEDRTAASAAAFERVVALNDRLEDLLQRRTVDLVASSTALLAGGIVAIAAIAVLGTLLVLWPGLAALRSIGPPLQSLYATAQAQRSGRLAARADPEHGVAEIRAVASAFNDLADNNERNQARLAADLANTQFVARLSRQVNHTLDLDAVITPSLPPIADWFGAAAAWIRVWDGTADVPGEGIVGFHPPEAAPSSPLVLINTARHVATLAWLRETCHVIDPDVPPDRDYLAPGEHQALVGHLQHLGHRNVVIAPLGSGHDVLGYLALARPPDRRWSAEDVDALHRIGQVLGQAIVHARVFRREQQLVAELQELDARKQNFVSMVSHELRTPLAAIVGHLELVQGGDLGEVAPTFERSLSAMSRNSARLGRLIEDLLVISRVEGSDESSHRLVDLCELAGDVCQMHENRAASGEVAIRLHTAGRVEVTGNDQELERVISNLLGNAIKFSPPGSRIDVQVGQVGDDAVLCVRDQGLGISEADQRQLFDRFFRASNALASGIPGTGLGLAITKQIVTKHRGTIAVSSEVGRGSTFTVTLPRDFRHARPPTD</sequence>
<dbReference type="SUPFAM" id="SSF47384">
    <property type="entry name" value="Homodimeric domain of signal transducing histidine kinase"/>
    <property type="match status" value="1"/>
</dbReference>
<keyword evidence="12" id="KW-0902">Two-component regulatory system</keyword>
<dbReference type="EMBL" id="JACGWT010000001">
    <property type="protein sequence ID" value="MBA8793040.1"/>
    <property type="molecule type" value="Genomic_DNA"/>
</dbReference>
<dbReference type="Pfam" id="PF01590">
    <property type="entry name" value="GAF"/>
    <property type="match status" value="1"/>
</dbReference>
<evidence type="ECO:0000313" key="19">
    <source>
        <dbReference type="Proteomes" id="UP000523079"/>
    </source>
</evidence>
<dbReference type="Pfam" id="PF00672">
    <property type="entry name" value="HAMP"/>
    <property type="match status" value="1"/>
</dbReference>
<evidence type="ECO:0000256" key="11">
    <source>
        <dbReference type="ARBA" id="ARBA00022989"/>
    </source>
</evidence>
<keyword evidence="8" id="KW-0547">Nucleotide-binding</keyword>
<evidence type="ECO:0000256" key="4">
    <source>
        <dbReference type="ARBA" id="ARBA00012438"/>
    </source>
</evidence>
<dbReference type="PROSITE" id="PS50885">
    <property type="entry name" value="HAMP"/>
    <property type="match status" value="1"/>
</dbReference>
<dbReference type="FunFam" id="1.10.287.130:FF:000001">
    <property type="entry name" value="Two-component sensor histidine kinase"/>
    <property type="match status" value="1"/>
</dbReference>
<dbReference type="GO" id="GO:0005524">
    <property type="term" value="F:ATP binding"/>
    <property type="evidence" value="ECO:0007669"/>
    <property type="project" value="UniProtKB-KW"/>
</dbReference>
<feature type="transmembrane region" description="Helical" evidence="15">
    <location>
        <begin position="177"/>
        <end position="200"/>
    </location>
</feature>
<evidence type="ECO:0000256" key="9">
    <source>
        <dbReference type="ARBA" id="ARBA00022777"/>
    </source>
</evidence>
<dbReference type="InterPro" id="IPR005467">
    <property type="entry name" value="His_kinase_dom"/>
</dbReference>
<proteinExistence type="predicted"/>
<dbReference type="InterPro" id="IPR036097">
    <property type="entry name" value="HisK_dim/P_sf"/>
</dbReference>
<dbReference type="InterPro" id="IPR036890">
    <property type="entry name" value="HATPase_C_sf"/>
</dbReference>
<protein>
    <recommendedName>
        <fullName evidence="14">Sensor-like histidine kinase SenX3</fullName>
        <ecNumber evidence="4">2.7.13.3</ecNumber>
    </recommendedName>
</protein>
<comment type="cofactor">
    <cofactor evidence="2">
        <name>a divalent metal cation</name>
        <dbReference type="ChEBI" id="CHEBI:60240"/>
    </cofactor>
</comment>
<comment type="catalytic activity">
    <reaction evidence="1">
        <text>ATP + protein L-histidine = ADP + protein N-phospho-L-histidine.</text>
        <dbReference type="EC" id="2.7.13.3"/>
    </reaction>
</comment>
<dbReference type="GO" id="GO:0005509">
    <property type="term" value="F:calcium ion binding"/>
    <property type="evidence" value="ECO:0007669"/>
    <property type="project" value="UniProtKB-ARBA"/>
</dbReference>
<dbReference type="Proteomes" id="UP000523079">
    <property type="component" value="Unassembled WGS sequence"/>
</dbReference>
<accession>A0A7W3IPZ6</accession>
<dbReference type="Gene3D" id="3.30.450.40">
    <property type="match status" value="1"/>
</dbReference>
<dbReference type="Pfam" id="PF00512">
    <property type="entry name" value="HisKA"/>
    <property type="match status" value="1"/>
</dbReference>
<feature type="domain" description="Histidine kinase" evidence="16">
    <location>
        <begin position="461"/>
        <end position="678"/>
    </location>
</feature>
<keyword evidence="10" id="KW-0067">ATP-binding</keyword>
<keyword evidence="7 15" id="KW-0812">Transmembrane</keyword>
<dbReference type="InterPro" id="IPR003018">
    <property type="entry name" value="GAF"/>
</dbReference>
<dbReference type="GO" id="GO:0000156">
    <property type="term" value="F:phosphorelay response regulator activity"/>
    <property type="evidence" value="ECO:0007669"/>
    <property type="project" value="TreeGrafter"/>
</dbReference>
<keyword evidence="13 15" id="KW-0472">Membrane</keyword>
<name>A0A7W3IPZ6_9ACTN</name>
<dbReference type="GO" id="GO:0005886">
    <property type="term" value="C:plasma membrane"/>
    <property type="evidence" value="ECO:0007669"/>
    <property type="project" value="UniProtKB-SubCell"/>
</dbReference>
<dbReference type="CDD" id="cd00082">
    <property type="entry name" value="HisKA"/>
    <property type="match status" value="1"/>
</dbReference>
<dbReference type="SUPFAM" id="SSF55874">
    <property type="entry name" value="ATPase domain of HSP90 chaperone/DNA topoisomerase II/histidine kinase"/>
    <property type="match status" value="1"/>
</dbReference>
<evidence type="ECO:0000256" key="15">
    <source>
        <dbReference type="SAM" id="Phobius"/>
    </source>
</evidence>
<feature type="transmembrane region" description="Helical" evidence="15">
    <location>
        <begin position="16"/>
        <end position="41"/>
    </location>
</feature>
<dbReference type="InterPro" id="IPR050351">
    <property type="entry name" value="BphY/WalK/GraS-like"/>
</dbReference>
<evidence type="ECO:0000256" key="2">
    <source>
        <dbReference type="ARBA" id="ARBA00001968"/>
    </source>
</evidence>
<evidence type="ECO:0000259" key="17">
    <source>
        <dbReference type="PROSITE" id="PS50885"/>
    </source>
</evidence>
<evidence type="ECO:0000256" key="13">
    <source>
        <dbReference type="ARBA" id="ARBA00023136"/>
    </source>
</evidence>
<evidence type="ECO:0000256" key="12">
    <source>
        <dbReference type="ARBA" id="ARBA00023012"/>
    </source>
</evidence>
<dbReference type="Gene3D" id="1.10.287.130">
    <property type="match status" value="1"/>
</dbReference>
<dbReference type="PROSITE" id="PS50109">
    <property type="entry name" value="HIS_KIN"/>
    <property type="match status" value="1"/>
</dbReference>
<dbReference type="Gene3D" id="3.30.565.10">
    <property type="entry name" value="Histidine kinase-like ATPase, C-terminal domain"/>
    <property type="match status" value="1"/>
</dbReference>
<reference evidence="18 19" key="1">
    <citation type="submission" date="2020-07" db="EMBL/GenBank/DDBJ databases">
        <title>Sequencing the genomes of 1000 actinobacteria strains.</title>
        <authorList>
            <person name="Klenk H.-P."/>
        </authorList>
    </citation>
    <scope>NUCLEOTIDE SEQUENCE [LARGE SCALE GENOMIC DNA]</scope>
    <source>
        <strain evidence="18 19">DSM 100723</strain>
    </source>
</reference>
<comment type="caution">
    <text evidence="18">The sequence shown here is derived from an EMBL/GenBank/DDBJ whole genome shotgun (WGS) entry which is preliminary data.</text>
</comment>
<evidence type="ECO:0000256" key="7">
    <source>
        <dbReference type="ARBA" id="ARBA00022692"/>
    </source>
</evidence>